<sequence length="53" mass="5708">MTQSELPIASFGPCPSPSPAHAGRPPVTRSEQKPVANRFELLLRTKISHAKAV</sequence>
<protein>
    <submittedName>
        <fullName evidence="2">Uncharacterized protein</fullName>
    </submittedName>
</protein>
<name>A0ABQ9RXQ4_9PEZI</name>
<accession>A0ABQ9RXQ4</accession>
<keyword evidence="3" id="KW-1185">Reference proteome</keyword>
<evidence type="ECO:0000313" key="2">
    <source>
        <dbReference type="EMBL" id="KAK1518108.1"/>
    </source>
</evidence>
<comment type="caution">
    <text evidence="2">The sequence shown here is derived from an EMBL/GenBank/DDBJ whole genome shotgun (WGS) entry which is preliminary data.</text>
</comment>
<evidence type="ECO:0000313" key="3">
    <source>
        <dbReference type="Proteomes" id="UP001241169"/>
    </source>
</evidence>
<gene>
    <name evidence="2" type="ORF">CPAR01_15757</name>
</gene>
<reference evidence="2 3" key="1">
    <citation type="submission" date="2016-10" db="EMBL/GenBank/DDBJ databases">
        <title>The genome sequence of Colletotrichum fioriniae PJ7.</title>
        <authorList>
            <person name="Baroncelli R."/>
        </authorList>
    </citation>
    <scope>NUCLEOTIDE SEQUENCE [LARGE SCALE GENOMIC DNA]</scope>
    <source>
        <strain evidence="2 3">IMI 384185</strain>
    </source>
</reference>
<dbReference type="RefSeq" id="XP_060341194.1">
    <property type="nucleotide sequence ID" value="XM_060500005.1"/>
</dbReference>
<proteinExistence type="predicted"/>
<organism evidence="2 3">
    <name type="scientific">Colletotrichum paranaense</name>
    <dbReference type="NCBI Taxonomy" id="1914294"/>
    <lineage>
        <taxon>Eukaryota</taxon>
        <taxon>Fungi</taxon>
        <taxon>Dikarya</taxon>
        <taxon>Ascomycota</taxon>
        <taxon>Pezizomycotina</taxon>
        <taxon>Sordariomycetes</taxon>
        <taxon>Hypocreomycetidae</taxon>
        <taxon>Glomerellales</taxon>
        <taxon>Glomerellaceae</taxon>
        <taxon>Colletotrichum</taxon>
        <taxon>Colletotrichum acutatum species complex</taxon>
    </lineage>
</organism>
<dbReference type="EMBL" id="MOPA01000021">
    <property type="protein sequence ID" value="KAK1518108.1"/>
    <property type="molecule type" value="Genomic_DNA"/>
</dbReference>
<evidence type="ECO:0000256" key="1">
    <source>
        <dbReference type="SAM" id="MobiDB-lite"/>
    </source>
</evidence>
<dbReference type="GeneID" id="85383904"/>
<dbReference type="Proteomes" id="UP001241169">
    <property type="component" value="Unassembled WGS sequence"/>
</dbReference>
<feature type="region of interest" description="Disordered" evidence="1">
    <location>
        <begin position="1"/>
        <end position="35"/>
    </location>
</feature>